<dbReference type="GO" id="GO:0003677">
    <property type="term" value="F:DNA binding"/>
    <property type="evidence" value="ECO:0007669"/>
    <property type="project" value="UniProtKB-KW"/>
</dbReference>
<dbReference type="SMART" id="SM00530">
    <property type="entry name" value="HTH_XRE"/>
    <property type="match status" value="1"/>
</dbReference>
<organism evidence="3 4">
    <name type="scientific">Parablautia muri</name>
    <dbReference type="NCBI Taxonomy" id="2320879"/>
    <lineage>
        <taxon>Bacteria</taxon>
        <taxon>Bacillati</taxon>
        <taxon>Bacillota</taxon>
        <taxon>Clostridia</taxon>
        <taxon>Lachnospirales</taxon>
        <taxon>Lachnospiraceae</taxon>
        <taxon>Parablautia</taxon>
    </lineage>
</organism>
<dbReference type="CDD" id="cd00093">
    <property type="entry name" value="HTH_XRE"/>
    <property type="match status" value="1"/>
</dbReference>
<dbReference type="PROSITE" id="PS50943">
    <property type="entry name" value="HTH_CROC1"/>
    <property type="match status" value="1"/>
</dbReference>
<dbReference type="Pfam" id="PF01381">
    <property type="entry name" value="HTH_3"/>
    <property type="match status" value="1"/>
</dbReference>
<evidence type="ECO:0000313" key="4">
    <source>
        <dbReference type="Proteomes" id="UP001154420"/>
    </source>
</evidence>
<sequence>MANKTLEQYLKDLRKSCNYSQEFVASHLNITRQTYSHYENGRITPPVNSLYNLAKLYGVAVETFLELVVTYHINTDFALEQQKEKKDMVDELSFFLDFINAPENSKKFKFLNRKERQLLFYYLFLDARDQDDILTFMKVKYQNRKKDQ</sequence>
<dbReference type="InterPro" id="IPR001387">
    <property type="entry name" value="Cro/C1-type_HTH"/>
</dbReference>
<dbReference type="Gene3D" id="1.10.260.40">
    <property type="entry name" value="lambda repressor-like DNA-binding domains"/>
    <property type="match status" value="1"/>
</dbReference>
<keyword evidence="4" id="KW-1185">Reference proteome</keyword>
<evidence type="ECO:0000313" key="3">
    <source>
        <dbReference type="EMBL" id="NBJ92690.1"/>
    </source>
</evidence>
<comment type="caution">
    <text evidence="3">The sequence shown here is derived from an EMBL/GenBank/DDBJ whole genome shotgun (WGS) entry which is preliminary data.</text>
</comment>
<dbReference type="Proteomes" id="UP001154420">
    <property type="component" value="Unassembled WGS sequence"/>
</dbReference>
<evidence type="ECO:0000259" key="2">
    <source>
        <dbReference type="PROSITE" id="PS50943"/>
    </source>
</evidence>
<reference evidence="3" key="1">
    <citation type="submission" date="2018-09" db="EMBL/GenBank/DDBJ databases">
        <title>Murine metabolic-syndrome-specific gut microbial biobank.</title>
        <authorList>
            <person name="Liu C."/>
        </authorList>
    </citation>
    <scope>NUCLEOTIDE SEQUENCE</scope>
    <source>
        <strain evidence="3">D42-62</strain>
    </source>
</reference>
<dbReference type="OrthoDB" id="2222263at2"/>
<protein>
    <submittedName>
        <fullName evidence="3">XRE family transcriptional regulator</fullName>
    </submittedName>
</protein>
<name>A0A9X5BF90_9FIRM</name>
<dbReference type="InterPro" id="IPR010982">
    <property type="entry name" value="Lambda_DNA-bd_dom_sf"/>
</dbReference>
<evidence type="ECO:0000256" key="1">
    <source>
        <dbReference type="ARBA" id="ARBA00023125"/>
    </source>
</evidence>
<accession>A0A9X5BF90</accession>
<proteinExistence type="predicted"/>
<dbReference type="SUPFAM" id="SSF47413">
    <property type="entry name" value="lambda repressor-like DNA-binding domains"/>
    <property type="match status" value="1"/>
</dbReference>
<gene>
    <name evidence="3" type="ORF">D5281_08805</name>
</gene>
<dbReference type="RefSeq" id="WP_160559780.1">
    <property type="nucleotide sequence ID" value="NZ_QZDT01000011.1"/>
</dbReference>
<dbReference type="EMBL" id="QZDT01000011">
    <property type="protein sequence ID" value="NBJ92690.1"/>
    <property type="molecule type" value="Genomic_DNA"/>
</dbReference>
<dbReference type="PANTHER" id="PTHR46558:SF4">
    <property type="entry name" value="DNA-BIDING PHAGE PROTEIN"/>
    <property type="match status" value="1"/>
</dbReference>
<feature type="domain" description="HTH cro/C1-type" evidence="2">
    <location>
        <begin position="10"/>
        <end position="64"/>
    </location>
</feature>
<dbReference type="AlphaFoldDB" id="A0A9X5BF90"/>
<dbReference type="PANTHER" id="PTHR46558">
    <property type="entry name" value="TRACRIPTIONAL REGULATORY PROTEIN-RELATED-RELATED"/>
    <property type="match status" value="1"/>
</dbReference>
<keyword evidence="1" id="KW-0238">DNA-binding</keyword>